<reference evidence="4" key="1">
    <citation type="submission" date="2021-03" db="EMBL/GenBank/DDBJ databases">
        <title>Pengzhenrongella sicca gen. nov., sp. nov., a new member of suborder Micrococcineae isolated from High-Arctic tundra soil.</title>
        <authorList>
            <person name="Peng F."/>
        </authorList>
    </citation>
    <scope>NUCLEOTIDE SEQUENCE</scope>
    <source>
        <strain evidence="4">LRZ-2</strain>
    </source>
</reference>
<feature type="signal peptide" evidence="2">
    <location>
        <begin position="1"/>
        <end position="30"/>
    </location>
</feature>
<dbReference type="GO" id="GO:0043190">
    <property type="term" value="C:ATP-binding cassette (ABC) transporter complex"/>
    <property type="evidence" value="ECO:0007669"/>
    <property type="project" value="InterPro"/>
</dbReference>
<dbReference type="CDD" id="cd08501">
    <property type="entry name" value="PBP2_Lpqw"/>
    <property type="match status" value="1"/>
</dbReference>
<dbReference type="Pfam" id="PF00496">
    <property type="entry name" value="SBP_bac_5"/>
    <property type="match status" value="1"/>
</dbReference>
<dbReference type="EMBL" id="CP071868">
    <property type="protein sequence ID" value="QTE28831.1"/>
    <property type="molecule type" value="Genomic_DNA"/>
</dbReference>
<dbReference type="GO" id="GO:0042597">
    <property type="term" value="C:periplasmic space"/>
    <property type="evidence" value="ECO:0007669"/>
    <property type="project" value="UniProtKB-ARBA"/>
</dbReference>
<dbReference type="PROSITE" id="PS51257">
    <property type="entry name" value="PROKAR_LIPOPROTEIN"/>
    <property type="match status" value="1"/>
</dbReference>
<dbReference type="InterPro" id="IPR039424">
    <property type="entry name" value="SBP_5"/>
</dbReference>
<evidence type="ECO:0000313" key="4">
    <source>
        <dbReference type="EMBL" id="QTE28831.1"/>
    </source>
</evidence>
<evidence type="ECO:0000256" key="2">
    <source>
        <dbReference type="SAM" id="SignalP"/>
    </source>
</evidence>
<dbReference type="PANTHER" id="PTHR30290">
    <property type="entry name" value="PERIPLASMIC BINDING COMPONENT OF ABC TRANSPORTER"/>
    <property type="match status" value="1"/>
</dbReference>
<dbReference type="InterPro" id="IPR000914">
    <property type="entry name" value="SBP_5_dom"/>
</dbReference>
<dbReference type="SUPFAM" id="SSF53850">
    <property type="entry name" value="Periplasmic binding protein-like II"/>
    <property type="match status" value="1"/>
</dbReference>
<dbReference type="Proteomes" id="UP000663937">
    <property type="component" value="Chromosome"/>
</dbReference>
<sequence>MSRRRHAGISAVAMGALLLAACGSIGGGTADPDAGGELALAITIGVEQLPDGYNAFTADSGSVVNAYVNNLTQQGFTTLLPDGSIEPNSVFGSYEKTSDDPLTVRYTFAADAVWSDGTPIDFDDALLTWAARSGTYTSGEVDADGAPVALFTASNTSGWDAVAKPVGEPGDRSFTLTFAAPFADWEVLADGFMPAHVAAEQGGLSAADDGAALVAAIESDDVAALAGVAAFWNAGWAYQENLPALPDAALIPASGPYAYASASGGTLTLHRNEKWWGEPGATESIVFTAVDAAEMVQALANGEIDSFDPANPTADMVAQLADLGPDVVVETGESYAYSHIDLDSRAGGLFEDARVRQAFLTCVPRQELVDKFAAPITATAQLLNLREFLPAQAEYDAVLAAVPSATLYDRVDLDGAAQLLEQAGVAAPVQVRLLYAEQSGLRADQVALIKASCDQAGFDVVGQPAQDLFGVLAEPGTWDAALFGWTGSGLVTENQAFYVTGGGLNYGGYSNATVDALWDQIVTVADRAAAVPLKTELEEELWADPYNVMLYATPGLTAHSARVSGPGYNPTQSGSTWNAQTWTKSAG</sequence>
<dbReference type="PANTHER" id="PTHR30290:SF65">
    <property type="entry name" value="MONOACYL PHOSPHATIDYLINOSITOL TETRAMANNOSIDE-BINDING PROTEIN LPQW-RELATED"/>
    <property type="match status" value="1"/>
</dbReference>
<evidence type="ECO:0000313" key="5">
    <source>
        <dbReference type="Proteomes" id="UP000663937"/>
    </source>
</evidence>
<feature type="chain" id="PRO_5035233033" evidence="2">
    <location>
        <begin position="31"/>
        <end position="587"/>
    </location>
</feature>
<proteinExistence type="predicted"/>
<gene>
    <name evidence="4" type="ORF">J4E96_16070</name>
</gene>
<name>A0A8A4ZBN5_9MICO</name>
<dbReference type="GO" id="GO:1904680">
    <property type="term" value="F:peptide transmembrane transporter activity"/>
    <property type="evidence" value="ECO:0007669"/>
    <property type="project" value="TreeGrafter"/>
</dbReference>
<feature type="domain" description="Solute-binding protein family 5" evidence="3">
    <location>
        <begin position="95"/>
        <end position="495"/>
    </location>
</feature>
<dbReference type="PIRSF" id="PIRSF002741">
    <property type="entry name" value="MppA"/>
    <property type="match status" value="1"/>
</dbReference>
<keyword evidence="2" id="KW-0732">Signal</keyword>
<dbReference type="Gene3D" id="3.10.105.10">
    <property type="entry name" value="Dipeptide-binding Protein, Domain 3"/>
    <property type="match status" value="1"/>
</dbReference>
<accession>A0A8A4ZBN5</accession>
<dbReference type="GO" id="GO:0015833">
    <property type="term" value="P:peptide transport"/>
    <property type="evidence" value="ECO:0007669"/>
    <property type="project" value="TreeGrafter"/>
</dbReference>
<dbReference type="KEGG" id="psic:J4E96_16070"/>
<keyword evidence="5" id="KW-1185">Reference proteome</keyword>
<protein>
    <submittedName>
        <fullName evidence="4">ABC transporter family substrate-binding protein</fullName>
    </submittedName>
</protein>
<dbReference type="AlphaFoldDB" id="A0A8A4ZBN5"/>
<feature type="compositionally biased region" description="Polar residues" evidence="1">
    <location>
        <begin position="569"/>
        <end position="587"/>
    </location>
</feature>
<feature type="region of interest" description="Disordered" evidence="1">
    <location>
        <begin position="564"/>
        <end position="587"/>
    </location>
</feature>
<dbReference type="Gene3D" id="3.40.190.10">
    <property type="entry name" value="Periplasmic binding protein-like II"/>
    <property type="match status" value="1"/>
</dbReference>
<dbReference type="RefSeq" id="WP_227423081.1">
    <property type="nucleotide sequence ID" value="NZ_CP071868.1"/>
</dbReference>
<evidence type="ECO:0000256" key="1">
    <source>
        <dbReference type="SAM" id="MobiDB-lite"/>
    </source>
</evidence>
<evidence type="ECO:0000259" key="3">
    <source>
        <dbReference type="Pfam" id="PF00496"/>
    </source>
</evidence>
<dbReference type="InterPro" id="IPR030678">
    <property type="entry name" value="Peptide/Ni-bd"/>
</dbReference>
<organism evidence="4 5">
    <name type="scientific">Pengzhenrongella sicca</name>
    <dbReference type="NCBI Taxonomy" id="2819238"/>
    <lineage>
        <taxon>Bacteria</taxon>
        <taxon>Bacillati</taxon>
        <taxon>Actinomycetota</taxon>
        <taxon>Actinomycetes</taxon>
        <taxon>Micrococcales</taxon>
        <taxon>Pengzhenrongella</taxon>
    </lineage>
</organism>